<organism evidence="2 3">
    <name type="scientific">Caenorhabditis briggsae</name>
    <dbReference type="NCBI Taxonomy" id="6238"/>
    <lineage>
        <taxon>Eukaryota</taxon>
        <taxon>Metazoa</taxon>
        <taxon>Ecdysozoa</taxon>
        <taxon>Nematoda</taxon>
        <taxon>Chromadorea</taxon>
        <taxon>Rhabditida</taxon>
        <taxon>Rhabditina</taxon>
        <taxon>Rhabditomorpha</taxon>
        <taxon>Rhabditoidea</taxon>
        <taxon>Rhabditidae</taxon>
        <taxon>Peloderinae</taxon>
        <taxon>Caenorhabditis</taxon>
    </lineage>
</organism>
<dbReference type="CTD" id="8582097"/>
<dbReference type="KEGG" id="cbr:CBG_12590"/>
<dbReference type="InParanoid" id="A8XG43"/>
<name>A8XG43_CAEBR</name>
<evidence type="ECO:0000313" key="4">
    <source>
        <dbReference type="WormBase" id="CBG12590"/>
    </source>
</evidence>
<feature type="compositionally biased region" description="Basic and acidic residues" evidence="1">
    <location>
        <begin position="20"/>
        <end position="30"/>
    </location>
</feature>
<feature type="region of interest" description="Disordered" evidence="1">
    <location>
        <begin position="13"/>
        <end position="99"/>
    </location>
</feature>
<feature type="compositionally biased region" description="Polar residues" evidence="1">
    <location>
        <begin position="52"/>
        <end position="62"/>
    </location>
</feature>
<dbReference type="Proteomes" id="UP000008549">
    <property type="component" value="Unassembled WGS sequence"/>
</dbReference>
<dbReference type="WormBase" id="CBG12590">
    <property type="protein sequence ID" value="CBP09263"/>
    <property type="gene ID" value="WBGene00033518"/>
</dbReference>
<evidence type="ECO:0000256" key="1">
    <source>
        <dbReference type="SAM" id="MobiDB-lite"/>
    </source>
</evidence>
<dbReference type="HOGENOM" id="CLU_1190771_0_0_1"/>
<evidence type="ECO:0000313" key="2">
    <source>
        <dbReference type="EMBL" id="CAP31548.2"/>
    </source>
</evidence>
<dbReference type="AlphaFoldDB" id="A8XG43"/>
<gene>
    <name evidence="2 4" type="ORF">CBG12590</name>
    <name evidence="2" type="ORF">CBG_12590</name>
</gene>
<proteinExistence type="predicted"/>
<accession>A8XG43</accession>
<dbReference type="RefSeq" id="XP_045094912.1">
    <property type="nucleotide sequence ID" value="XM_045240276.1"/>
</dbReference>
<sequence>MIIQWMINWLFNGKNKKKAKETETDSEPSKKGKKKKPSKEESGEGEDDEENSGTQVTKTKSVITKRKGLKKKGKQMNSRMPKQNKCRFVRSSRSEGDRSHVGSRVEQSLQIGAHFDWLFGREDWTSCGFWSSGGFLVGLSWFLLNWNLFNCGLFSWDLLWSFVWNSWNFLSLWSGFGDLWSSSFRSSSRNGSFLGSWSVRHYCFGGLNDDDFSDNFWDISLGRNLNSCSTFLL</sequence>
<feature type="compositionally biased region" description="Basic residues" evidence="1">
    <location>
        <begin position="63"/>
        <end position="74"/>
    </location>
</feature>
<reference evidence="2 3" key="2">
    <citation type="journal article" date="2011" name="PLoS Genet.">
        <title>Caenorhabditis briggsae recombinant inbred line genotypes reveal inter-strain incompatibility and the evolution of recombination.</title>
        <authorList>
            <person name="Ross J.A."/>
            <person name="Koboldt D.C."/>
            <person name="Staisch J.E."/>
            <person name="Chamberlin H.M."/>
            <person name="Gupta B.P."/>
            <person name="Miller R.D."/>
            <person name="Baird S.E."/>
            <person name="Haag E.S."/>
        </authorList>
    </citation>
    <scope>NUCLEOTIDE SEQUENCE [LARGE SCALE GENOMIC DNA]</scope>
    <source>
        <strain evidence="2 3">AF16</strain>
    </source>
</reference>
<dbReference type="EMBL" id="HE600940">
    <property type="protein sequence ID" value="CAP31548.2"/>
    <property type="molecule type" value="Genomic_DNA"/>
</dbReference>
<dbReference type="GeneID" id="8582097"/>
<keyword evidence="3" id="KW-1185">Reference proteome</keyword>
<reference evidence="2 3" key="1">
    <citation type="journal article" date="2003" name="PLoS Biol.">
        <title>The genome sequence of Caenorhabditis briggsae: a platform for comparative genomics.</title>
        <authorList>
            <person name="Stein L.D."/>
            <person name="Bao Z."/>
            <person name="Blasiar D."/>
            <person name="Blumenthal T."/>
            <person name="Brent M.R."/>
            <person name="Chen N."/>
            <person name="Chinwalla A."/>
            <person name="Clarke L."/>
            <person name="Clee C."/>
            <person name="Coghlan A."/>
            <person name="Coulson A."/>
            <person name="D'Eustachio P."/>
            <person name="Fitch D.H."/>
            <person name="Fulton L.A."/>
            <person name="Fulton R.E."/>
            <person name="Griffiths-Jones S."/>
            <person name="Harris T.W."/>
            <person name="Hillier L.W."/>
            <person name="Kamath R."/>
            <person name="Kuwabara P.E."/>
            <person name="Mardis E.R."/>
            <person name="Marra M.A."/>
            <person name="Miner T.L."/>
            <person name="Minx P."/>
            <person name="Mullikin J.C."/>
            <person name="Plumb R.W."/>
            <person name="Rogers J."/>
            <person name="Schein J.E."/>
            <person name="Sohrmann M."/>
            <person name="Spieth J."/>
            <person name="Stajich J.E."/>
            <person name="Wei C."/>
            <person name="Willey D."/>
            <person name="Wilson R.K."/>
            <person name="Durbin R."/>
            <person name="Waterston R.H."/>
        </authorList>
    </citation>
    <scope>NUCLEOTIDE SEQUENCE [LARGE SCALE GENOMIC DNA]</scope>
    <source>
        <strain evidence="2 3">AF16</strain>
    </source>
</reference>
<protein>
    <submittedName>
        <fullName evidence="2">Protein CBG12590</fullName>
    </submittedName>
</protein>
<evidence type="ECO:0000313" key="3">
    <source>
        <dbReference type="Proteomes" id="UP000008549"/>
    </source>
</evidence>